<evidence type="ECO:0000313" key="3">
    <source>
        <dbReference type="Proteomes" id="UP001523230"/>
    </source>
</evidence>
<accession>A0ABD4TCR9</accession>
<dbReference type="RefSeq" id="WP_250986876.1">
    <property type="nucleotide sequence ID" value="NZ_QFDM01000001.1"/>
</dbReference>
<sequence length="169" mass="17574">MEREYPPLLIAVLICVMLTGTAIAYGLLMDRGAPPPKQPTLPPAPTATPGTPVTTGVPVPVAARSFSISVTPATATARPGDTVRFTLRLHPESGFSAPVQIKVSATALGGVYRDNHDLGTVTPPYPPLTYEVVAPDLPPLVSTATVDATVTATGGGTVRTEQVQLVIRR</sequence>
<dbReference type="AlphaFoldDB" id="A0ABD4TCR9"/>
<feature type="region of interest" description="Disordered" evidence="1">
    <location>
        <begin position="36"/>
        <end position="55"/>
    </location>
</feature>
<dbReference type="Proteomes" id="UP001523230">
    <property type="component" value="Unassembled WGS sequence"/>
</dbReference>
<gene>
    <name evidence="2" type="ORF">DIC75_04880</name>
</gene>
<evidence type="ECO:0000313" key="2">
    <source>
        <dbReference type="EMBL" id="MCM2465653.1"/>
    </source>
</evidence>
<protein>
    <submittedName>
        <fullName evidence="2">Uncharacterized protein</fullName>
    </submittedName>
</protein>
<proteinExistence type="predicted"/>
<keyword evidence="3" id="KW-1185">Reference proteome</keyword>
<name>A0ABD4TCR9_9EURY</name>
<comment type="caution">
    <text evidence="2">The sequence shown here is derived from an EMBL/GenBank/DDBJ whole genome shotgun (WGS) entry which is preliminary data.</text>
</comment>
<feature type="compositionally biased region" description="Pro residues" evidence="1">
    <location>
        <begin position="36"/>
        <end position="46"/>
    </location>
</feature>
<reference evidence="2 3" key="1">
    <citation type="submission" date="2018-05" db="EMBL/GenBank/DDBJ databases">
        <title>Isolation and characterization of genus Methanoculleus species and their viruses from deep sea marine sediment offshore southwestern Taiwan.</title>
        <authorList>
            <person name="Wei W.-H."/>
            <person name="Chen W.-C."/>
            <person name="Lai M.-C."/>
            <person name="Chen S.-C."/>
        </authorList>
    </citation>
    <scope>NUCLEOTIDE SEQUENCE [LARGE SCALE GENOMIC DNA]</scope>
    <source>
        <strain evidence="2 3">CWC-02</strain>
    </source>
</reference>
<evidence type="ECO:0000256" key="1">
    <source>
        <dbReference type="SAM" id="MobiDB-lite"/>
    </source>
</evidence>
<organism evidence="2 3">
    <name type="scientific">Methanoculleus oceani</name>
    <dbReference type="NCBI Taxonomy" id="2184756"/>
    <lineage>
        <taxon>Archaea</taxon>
        <taxon>Methanobacteriati</taxon>
        <taxon>Methanobacteriota</taxon>
        <taxon>Stenosarchaea group</taxon>
        <taxon>Methanomicrobia</taxon>
        <taxon>Methanomicrobiales</taxon>
        <taxon>Methanomicrobiaceae</taxon>
        <taxon>Methanoculleus</taxon>
    </lineage>
</organism>
<dbReference type="EMBL" id="QFDM01000001">
    <property type="protein sequence ID" value="MCM2465653.1"/>
    <property type="molecule type" value="Genomic_DNA"/>
</dbReference>